<evidence type="ECO:0000256" key="2">
    <source>
        <dbReference type="ARBA" id="ARBA00022448"/>
    </source>
</evidence>
<dbReference type="PANTHER" id="PTHR30069">
    <property type="entry name" value="TONB-DEPENDENT OUTER MEMBRANE RECEPTOR"/>
    <property type="match status" value="1"/>
</dbReference>
<proteinExistence type="inferred from homology"/>
<dbReference type="InterPro" id="IPR037066">
    <property type="entry name" value="Plug_dom_sf"/>
</dbReference>
<evidence type="ECO:0000256" key="8">
    <source>
        <dbReference type="ARBA" id="ARBA00023170"/>
    </source>
</evidence>
<dbReference type="InterPro" id="IPR036942">
    <property type="entry name" value="Beta-barrel_TonB_sf"/>
</dbReference>
<protein>
    <submittedName>
        <fullName evidence="15">TonB-dependent receptor</fullName>
    </submittedName>
</protein>
<dbReference type="Gene3D" id="2.40.170.20">
    <property type="entry name" value="TonB-dependent receptor, beta-barrel domain"/>
    <property type="match status" value="1"/>
</dbReference>
<organism evidence="15 16">
    <name type="scientific">Sinomicrobium weinanense</name>
    <dbReference type="NCBI Taxonomy" id="2842200"/>
    <lineage>
        <taxon>Bacteria</taxon>
        <taxon>Pseudomonadati</taxon>
        <taxon>Bacteroidota</taxon>
        <taxon>Flavobacteriia</taxon>
        <taxon>Flavobacteriales</taxon>
        <taxon>Flavobacteriaceae</taxon>
        <taxon>Sinomicrobium</taxon>
    </lineage>
</organism>
<dbReference type="InterPro" id="IPR023997">
    <property type="entry name" value="TonB-dep_OMP_SusC/RagA_CS"/>
</dbReference>
<evidence type="ECO:0000256" key="10">
    <source>
        <dbReference type="PROSITE-ProRule" id="PRU01360"/>
    </source>
</evidence>
<keyword evidence="9 10" id="KW-0998">Cell outer membrane</keyword>
<evidence type="ECO:0000256" key="12">
    <source>
        <dbReference type="SAM" id="MobiDB-lite"/>
    </source>
</evidence>
<evidence type="ECO:0000256" key="11">
    <source>
        <dbReference type="RuleBase" id="RU003357"/>
    </source>
</evidence>
<dbReference type="EMBL" id="JACVDC010000044">
    <property type="protein sequence ID" value="MBC9797032.1"/>
    <property type="molecule type" value="Genomic_DNA"/>
</dbReference>
<keyword evidence="8 15" id="KW-0675">Receptor</keyword>
<dbReference type="InterPro" id="IPR008969">
    <property type="entry name" value="CarboxyPept-like_regulatory"/>
</dbReference>
<keyword evidence="16" id="KW-1185">Reference proteome</keyword>
<dbReference type="RefSeq" id="WP_187966172.1">
    <property type="nucleotide sequence ID" value="NZ_JACVDC010000044.1"/>
</dbReference>
<evidence type="ECO:0000259" key="14">
    <source>
        <dbReference type="Pfam" id="PF07715"/>
    </source>
</evidence>
<dbReference type="NCBIfam" id="TIGR04056">
    <property type="entry name" value="OMP_RagA_SusC"/>
    <property type="match status" value="1"/>
</dbReference>
<evidence type="ECO:0000256" key="4">
    <source>
        <dbReference type="ARBA" id="ARBA00022692"/>
    </source>
</evidence>
<dbReference type="PROSITE" id="PS52016">
    <property type="entry name" value="TONB_DEPENDENT_REC_3"/>
    <property type="match status" value="1"/>
</dbReference>
<name>A0A926Q2V8_9FLAO</name>
<dbReference type="Proteomes" id="UP000653730">
    <property type="component" value="Unassembled WGS sequence"/>
</dbReference>
<comment type="caution">
    <text evidence="15">The sequence shown here is derived from an EMBL/GenBank/DDBJ whole genome shotgun (WGS) entry which is preliminary data.</text>
</comment>
<feature type="domain" description="TonB-dependent receptor-like beta-barrel" evidence="13">
    <location>
        <begin position="433"/>
        <end position="807"/>
    </location>
</feature>
<evidence type="ECO:0000256" key="9">
    <source>
        <dbReference type="ARBA" id="ARBA00023237"/>
    </source>
</evidence>
<dbReference type="InterPro" id="IPR023996">
    <property type="entry name" value="TonB-dep_OMP_SusC/RagA"/>
</dbReference>
<reference evidence="15 16" key="1">
    <citation type="submission" date="2020-09" db="EMBL/GenBank/DDBJ databases">
        <title>Sinomicrobium weinanense sp. nov., a halophilic bacteria isolated from saline-alkali soil.</title>
        <authorList>
            <person name="Wu P."/>
            <person name="Ren H."/>
            <person name="Mei Y."/>
            <person name="Liang Y."/>
            <person name="Chen Z."/>
        </authorList>
    </citation>
    <scope>NUCLEOTIDE SEQUENCE [LARGE SCALE GENOMIC DNA]</scope>
    <source>
        <strain evidence="15 16">FJxs</strain>
    </source>
</reference>
<evidence type="ECO:0000256" key="7">
    <source>
        <dbReference type="ARBA" id="ARBA00023136"/>
    </source>
</evidence>
<evidence type="ECO:0000256" key="6">
    <source>
        <dbReference type="ARBA" id="ARBA00023077"/>
    </source>
</evidence>
<evidence type="ECO:0000259" key="13">
    <source>
        <dbReference type="Pfam" id="PF00593"/>
    </source>
</evidence>
<dbReference type="SUPFAM" id="SSF49464">
    <property type="entry name" value="Carboxypeptidase regulatory domain-like"/>
    <property type="match status" value="1"/>
</dbReference>
<dbReference type="InterPro" id="IPR039426">
    <property type="entry name" value="TonB-dep_rcpt-like"/>
</dbReference>
<keyword evidence="7 10" id="KW-0472">Membrane</keyword>
<dbReference type="GO" id="GO:0009279">
    <property type="term" value="C:cell outer membrane"/>
    <property type="evidence" value="ECO:0007669"/>
    <property type="project" value="UniProtKB-SubCell"/>
</dbReference>
<dbReference type="AlphaFoldDB" id="A0A926Q2V8"/>
<dbReference type="InterPro" id="IPR012910">
    <property type="entry name" value="Plug_dom"/>
</dbReference>
<dbReference type="Gene3D" id="2.60.40.1120">
    <property type="entry name" value="Carboxypeptidase-like, regulatory domain"/>
    <property type="match status" value="1"/>
</dbReference>
<comment type="similarity">
    <text evidence="10 11">Belongs to the TonB-dependent receptor family.</text>
</comment>
<evidence type="ECO:0000256" key="1">
    <source>
        <dbReference type="ARBA" id="ARBA00004571"/>
    </source>
</evidence>
<feature type="region of interest" description="Disordered" evidence="12">
    <location>
        <begin position="485"/>
        <end position="513"/>
    </location>
</feature>
<evidence type="ECO:0000313" key="15">
    <source>
        <dbReference type="EMBL" id="MBC9797032.1"/>
    </source>
</evidence>
<evidence type="ECO:0000256" key="5">
    <source>
        <dbReference type="ARBA" id="ARBA00022729"/>
    </source>
</evidence>
<dbReference type="InterPro" id="IPR000531">
    <property type="entry name" value="Beta-barrel_TonB"/>
</dbReference>
<dbReference type="NCBIfam" id="TIGR04057">
    <property type="entry name" value="SusC_RagA_signa"/>
    <property type="match status" value="1"/>
</dbReference>
<keyword evidence="5" id="KW-0732">Signal</keyword>
<feature type="domain" description="TonB-dependent receptor plug" evidence="14">
    <location>
        <begin position="131"/>
        <end position="255"/>
    </location>
</feature>
<sequence length="1003" mass="111206">MKLTSLAGFSCWCPIYIALILFSLPVRTHAFPSAFNLQQYVSGTVMDESGLPLPGVNIVIKDRGAGTMSDENGKYTIAVQDTDILIFSFVGFKTEEIPVKGQTSINVQLEEDVTTLNEVTVNAGYYTVRERERTGNISRVTSEELELQPVVNPLQALQGRMPGVSITQNSNIPGASGTIRIRGRNSLRSEGNLPLYIIDGVPVNSSPITSSGGLLSISEGIYPLNTLNLSNIESIEVLKDADATAIYGSRGANGVILITTKKGREGKTDFNLGMYSGAGRISKKLKLLNTPQYLEMRREAFINSGETPTESNAPDLLLWDPDRHTDWQEELLGHTAFITDIQASVSGGNAQTSFLFGGGYHREDMVFPGDFGYQKITGNFNLNHTSANQKFQTTLSVNYGIDNHKSFNDGLFIQKAILLPPHAPSLYHADGTLNWENGTWTNPLSYLKKSQEVDTDNLVTNAVLSYQLAKGLTVKSNLGYTNLHSEELTKNPKSSNNPASESENSSQHRTTKRQSWIVEPQLTYTTTIGNGKLEALIGTTFQKSMTHVRSITGQGYAEESLIGNLAAVDEQNVLFQEDTEYAYTAIFGRIGYQWKRKYFLNLTGRRDGSSRFGPNNRFSNFGAIGGAWIFSEELFIKKKIPFLSFGKFRGSYGTTGSDQIADYGYYDTYRPTRGTGGLYPTGLANPDYSWEVNKKLEFAGELGFFNDRLMFTASWYRNRSSNQLVGYALPAITGFTSIQANLPATVENTGWELELFSRLFQTDDFTWNTSLNISFPKNTLVAFPDIDNSSYANTYKVGASLNSVLLYQSLGVNPETGLYEVADTNTDGRYDFEDRTVVKDLGQKYFGGVQNTIRYKNLSLDFFMEFVGQDGRNTLALFRPPGRNMENQLPGVLNRWTQPGDQAYMQQYSITSTANMAYERAAGSDMAISDASFLRLKTISLSYRIPSVYTEKIGLNDCKIYLHGQNLWTITRYKGPDPQSAPAGSLSYLPPLRTITAGVQLHF</sequence>
<keyword evidence="4 10" id="KW-0812">Transmembrane</keyword>
<keyword evidence="3 10" id="KW-1134">Transmembrane beta strand</keyword>
<dbReference type="Gene3D" id="2.170.130.10">
    <property type="entry name" value="TonB-dependent receptor, plug domain"/>
    <property type="match status" value="1"/>
</dbReference>
<keyword evidence="6 11" id="KW-0798">TonB box</keyword>
<dbReference type="Pfam" id="PF00593">
    <property type="entry name" value="TonB_dep_Rec_b-barrel"/>
    <property type="match status" value="1"/>
</dbReference>
<dbReference type="GO" id="GO:0044718">
    <property type="term" value="P:siderophore transmembrane transport"/>
    <property type="evidence" value="ECO:0007669"/>
    <property type="project" value="TreeGrafter"/>
</dbReference>
<feature type="compositionally biased region" description="Low complexity" evidence="12">
    <location>
        <begin position="491"/>
        <end position="505"/>
    </location>
</feature>
<gene>
    <name evidence="15" type="ORF">IBL28_13720</name>
</gene>
<comment type="subcellular location">
    <subcellularLocation>
        <location evidence="1 10">Cell outer membrane</location>
        <topology evidence="1 10">Multi-pass membrane protein</topology>
    </subcellularLocation>
</comment>
<keyword evidence="2 10" id="KW-0813">Transport</keyword>
<dbReference type="SUPFAM" id="SSF56935">
    <property type="entry name" value="Porins"/>
    <property type="match status" value="1"/>
</dbReference>
<dbReference type="Pfam" id="PF13715">
    <property type="entry name" value="CarbopepD_reg_2"/>
    <property type="match status" value="1"/>
</dbReference>
<evidence type="ECO:0000256" key="3">
    <source>
        <dbReference type="ARBA" id="ARBA00022452"/>
    </source>
</evidence>
<evidence type="ECO:0000313" key="16">
    <source>
        <dbReference type="Proteomes" id="UP000653730"/>
    </source>
</evidence>
<dbReference type="GO" id="GO:0015344">
    <property type="term" value="F:siderophore uptake transmembrane transporter activity"/>
    <property type="evidence" value="ECO:0007669"/>
    <property type="project" value="TreeGrafter"/>
</dbReference>
<accession>A0A926Q2V8</accession>
<dbReference type="PANTHER" id="PTHR30069:SF29">
    <property type="entry name" value="HEMOGLOBIN AND HEMOGLOBIN-HAPTOGLOBIN-BINDING PROTEIN 1-RELATED"/>
    <property type="match status" value="1"/>
</dbReference>
<dbReference type="Pfam" id="PF07715">
    <property type="entry name" value="Plug"/>
    <property type="match status" value="1"/>
</dbReference>